<dbReference type="EMBL" id="VSSQ01015425">
    <property type="protein sequence ID" value="MPM55765.1"/>
    <property type="molecule type" value="Genomic_DNA"/>
</dbReference>
<sequence length="595" mass="67796">MEVTTWPEERKSAEGKIIEVLGNLGDVGLEILSIIKQNDLPLEFPEAVINASKRVPKTIKETDLKGRRDVRSFPLVTIDGEDAKDLDDAVYARRQGEDFLLGVYIADVSHYVKENAILDQEARERGTSVYLVDRVIPMLPERLSNGICSLNAGEDRLAMSCEMLIDYKGRVKAYEIFPSVIRVLHRLNYREVREILVNKDADLMDKYAQVVPMLEEMEELCKLLRNKRMLRGAIDFDIPEQKVLLDEEGRPTEIVQRVRSISESIIEEFMLSANETVARHMSNQEWPFVYRVHDIPNEDKMTDLAKLLNNFNVKMPLSDEIKPIEIQKALKQMEGRPEERLVSTVALRSLKQAVYQVDNVGHFGLAAEYYAHFTSPIRRYPDLIVHRLLREWMHNHELSAKQRDKLETELDEIATHSSIRERAAADAERATVDFKKTEYMAGHIGEEFEGTISGVTAFGMFVELANGVEGLVHVSSLTDDYYEFQEQQYSLIGEHTRKVYRLGDKVTIEVLQVNIAERNIDFIMAGQSAAMREHLRAQLLGRREGPSQQRGSKAGTASFSAKKAADRKKGKASRGKSVKGDVGRKFDKSKSKKRK</sequence>
<dbReference type="InterPro" id="IPR003029">
    <property type="entry name" value="S1_domain"/>
</dbReference>
<evidence type="ECO:0000256" key="3">
    <source>
        <dbReference type="ARBA" id="ARBA00022490"/>
    </source>
</evidence>
<dbReference type="NCBIfam" id="TIGR02063">
    <property type="entry name" value="RNase_R"/>
    <property type="match status" value="1"/>
</dbReference>
<dbReference type="PROSITE" id="PS01175">
    <property type="entry name" value="RIBONUCLEASE_II"/>
    <property type="match status" value="1"/>
</dbReference>
<dbReference type="PANTHER" id="PTHR23355:SF9">
    <property type="entry name" value="DIS3-LIKE EXONUCLEASE 2"/>
    <property type="match status" value="1"/>
</dbReference>
<dbReference type="InterPro" id="IPR050180">
    <property type="entry name" value="RNR_Ribonuclease"/>
</dbReference>
<dbReference type="Pfam" id="PF17876">
    <property type="entry name" value="CSD2"/>
    <property type="match status" value="1"/>
</dbReference>
<keyword evidence="7" id="KW-0694">RNA-binding</keyword>
<dbReference type="InterPro" id="IPR022966">
    <property type="entry name" value="RNase_II/R_CS"/>
</dbReference>
<evidence type="ECO:0000256" key="5">
    <source>
        <dbReference type="ARBA" id="ARBA00022801"/>
    </source>
</evidence>
<dbReference type="Pfam" id="PF00575">
    <property type="entry name" value="S1"/>
    <property type="match status" value="1"/>
</dbReference>
<evidence type="ECO:0000256" key="6">
    <source>
        <dbReference type="ARBA" id="ARBA00022839"/>
    </source>
</evidence>
<dbReference type="CDD" id="cd04471">
    <property type="entry name" value="S1_RNase_R"/>
    <property type="match status" value="1"/>
</dbReference>
<evidence type="ECO:0000256" key="7">
    <source>
        <dbReference type="ARBA" id="ARBA00022884"/>
    </source>
</evidence>
<dbReference type="GO" id="GO:0006402">
    <property type="term" value="P:mRNA catabolic process"/>
    <property type="evidence" value="ECO:0007669"/>
    <property type="project" value="TreeGrafter"/>
</dbReference>
<evidence type="ECO:0000256" key="1">
    <source>
        <dbReference type="ARBA" id="ARBA00001849"/>
    </source>
</evidence>
<comment type="caution">
    <text evidence="10">The sequence shown here is derived from an EMBL/GenBank/DDBJ whole genome shotgun (WGS) entry which is preliminary data.</text>
</comment>
<dbReference type="InterPro" id="IPR004476">
    <property type="entry name" value="RNase_II/RNase_R"/>
</dbReference>
<evidence type="ECO:0000256" key="2">
    <source>
        <dbReference type="ARBA" id="ARBA00012163"/>
    </source>
</evidence>
<evidence type="ECO:0000256" key="8">
    <source>
        <dbReference type="SAM" id="MobiDB-lite"/>
    </source>
</evidence>
<dbReference type="SMART" id="SM00316">
    <property type="entry name" value="S1"/>
    <property type="match status" value="1"/>
</dbReference>
<dbReference type="PANTHER" id="PTHR23355">
    <property type="entry name" value="RIBONUCLEASE"/>
    <property type="match status" value="1"/>
</dbReference>
<protein>
    <recommendedName>
        <fullName evidence="2">exoribonuclease II</fullName>
        <ecNumber evidence="2">3.1.13.1</ecNumber>
    </recommendedName>
</protein>
<dbReference type="Pfam" id="PF00773">
    <property type="entry name" value="RNB"/>
    <property type="match status" value="1"/>
</dbReference>
<dbReference type="GO" id="GO:0008859">
    <property type="term" value="F:exoribonuclease II activity"/>
    <property type="evidence" value="ECO:0007669"/>
    <property type="project" value="UniProtKB-EC"/>
</dbReference>
<dbReference type="PROSITE" id="PS50126">
    <property type="entry name" value="S1"/>
    <property type="match status" value="1"/>
</dbReference>
<dbReference type="Gene3D" id="2.40.50.140">
    <property type="entry name" value="Nucleic acid-binding proteins"/>
    <property type="match status" value="1"/>
</dbReference>
<proteinExistence type="inferred from homology"/>
<evidence type="ECO:0000256" key="4">
    <source>
        <dbReference type="ARBA" id="ARBA00022722"/>
    </source>
</evidence>
<feature type="compositionally biased region" description="Basic residues" evidence="8">
    <location>
        <begin position="565"/>
        <end position="577"/>
    </location>
</feature>
<keyword evidence="3" id="KW-0963">Cytoplasm</keyword>
<name>A0A645AR74_9ZZZZ</name>
<dbReference type="SMART" id="SM00955">
    <property type="entry name" value="RNB"/>
    <property type="match status" value="1"/>
</dbReference>
<keyword evidence="4" id="KW-0540">Nuclease</keyword>
<feature type="region of interest" description="Disordered" evidence="8">
    <location>
        <begin position="542"/>
        <end position="595"/>
    </location>
</feature>
<keyword evidence="5 10" id="KW-0378">Hydrolase</keyword>
<dbReference type="NCBIfam" id="TIGR00358">
    <property type="entry name" value="3_prime_RNase"/>
    <property type="match status" value="1"/>
</dbReference>
<organism evidence="10">
    <name type="scientific">bioreactor metagenome</name>
    <dbReference type="NCBI Taxonomy" id="1076179"/>
    <lineage>
        <taxon>unclassified sequences</taxon>
        <taxon>metagenomes</taxon>
        <taxon>ecological metagenomes</taxon>
    </lineage>
</organism>
<feature type="domain" description="S1 motif" evidence="9">
    <location>
        <begin position="445"/>
        <end position="525"/>
    </location>
</feature>
<keyword evidence="6" id="KW-0269">Exonuclease</keyword>
<dbReference type="GO" id="GO:0005829">
    <property type="term" value="C:cytosol"/>
    <property type="evidence" value="ECO:0007669"/>
    <property type="project" value="TreeGrafter"/>
</dbReference>
<dbReference type="GO" id="GO:0003723">
    <property type="term" value="F:RNA binding"/>
    <property type="evidence" value="ECO:0007669"/>
    <property type="project" value="UniProtKB-KW"/>
</dbReference>
<evidence type="ECO:0000259" key="9">
    <source>
        <dbReference type="PROSITE" id="PS50126"/>
    </source>
</evidence>
<feature type="compositionally biased region" description="Basic and acidic residues" evidence="8">
    <location>
        <begin position="578"/>
        <end position="589"/>
    </location>
</feature>
<dbReference type="EC" id="3.1.13.1" evidence="2"/>
<feature type="compositionally biased region" description="Polar residues" evidence="8">
    <location>
        <begin position="546"/>
        <end position="559"/>
    </location>
</feature>
<dbReference type="InterPro" id="IPR011805">
    <property type="entry name" value="RNase_R"/>
</dbReference>
<gene>
    <name evidence="10" type="primary">rnr_32</name>
    <name evidence="10" type="ORF">SDC9_102562</name>
</gene>
<dbReference type="InterPro" id="IPR001900">
    <property type="entry name" value="RNase_II/R"/>
</dbReference>
<dbReference type="HAMAP" id="MF_01895">
    <property type="entry name" value="RNase_R"/>
    <property type="match status" value="1"/>
</dbReference>
<dbReference type="SUPFAM" id="SSF50249">
    <property type="entry name" value="Nucleic acid-binding proteins"/>
    <property type="match status" value="2"/>
</dbReference>
<evidence type="ECO:0000313" key="10">
    <source>
        <dbReference type="EMBL" id="MPM55765.1"/>
    </source>
</evidence>
<dbReference type="AlphaFoldDB" id="A0A645AR74"/>
<reference evidence="10" key="1">
    <citation type="submission" date="2019-08" db="EMBL/GenBank/DDBJ databases">
        <authorList>
            <person name="Kucharzyk K."/>
            <person name="Murdoch R.W."/>
            <person name="Higgins S."/>
            <person name="Loffler F."/>
        </authorList>
    </citation>
    <scope>NUCLEOTIDE SEQUENCE</scope>
</reference>
<dbReference type="InterPro" id="IPR040476">
    <property type="entry name" value="CSD2"/>
</dbReference>
<dbReference type="InterPro" id="IPR012340">
    <property type="entry name" value="NA-bd_OB-fold"/>
</dbReference>
<accession>A0A645AR74</accession>
<comment type="catalytic activity">
    <reaction evidence="1">
        <text>Exonucleolytic cleavage in the 3'- to 5'-direction to yield nucleoside 5'-phosphates.</text>
        <dbReference type="EC" id="3.1.13.1"/>
    </reaction>
</comment>